<dbReference type="SUPFAM" id="SSF56300">
    <property type="entry name" value="Metallo-dependent phosphatases"/>
    <property type="match status" value="1"/>
</dbReference>
<dbReference type="RefSeq" id="XP_023091825.1">
    <property type="nucleotide sequence ID" value="XM_023236812.1"/>
</dbReference>
<dbReference type="Gene3D" id="3.60.21.10">
    <property type="match status" value="1"/>
</dbReference>
<dbReference type="GeneID" id="5994669"/>
<dbReference type="VEuPathDB" id="FungiDB:AO090102000448"/>
<dbReference type="HOGENOM" id="CLU_1288657_0_0_1"/>
<dbReference type="EMBL" id="AP007162">
    <property type="protein sequence ID" value="BAE61491.1"/>
    <property type="molecule type" value="Genomic_DNA"/>
</dbReference>
<sequence length="214" mass="24168">MLPTIIETRIYNIYQFIYFVKHSKISRGDNGGTSDSAHHIPYNVSICMPRQTNFTGYRNHFRMPSPQSGGVGNSVFVRQWHVRMKLEEARKDLSSVDRNKAPWIIAVAAGHRPWYISAKNESGTVCEDCRKVFEPIFLKHGVDLVLSGRTHLYERNAPIRTFNADPNGLNNPSAPCKLTSHNRTHLTHEFISSSNGTVLDAATLFKSRDCSGNH</sequence>
<name>Q2UAC4_ASPOR</name>
<dbReference type="STRING" id="510516.Q2UAC4"/>
<evidence type="ECO:0000256" key="1">
    <source>
        <dbReference type="ARBA" id="ARBA00022729"/>
    </source>
</evidence>
<reference evidence="3 4" key="1">
    <citation type="journal article" date="2005" name="Nature">
        <title>Genome sequencing and analysis of Aspergillus oryzae.</title>
        <authorList>
            <person name="Machida M."/>
            <person name="Asai K."/>
            <person name="Sano M."/>
            <person name="Tanaka T."/>
            <person name="Kumagai T."/>
            <person name="Terai G."/>
            <person name="Kusumoto K."/>
            <person name="Arima T."/>
            <person name="Akita O."/>
            <person name="Kashiwagi Y."/>
            <person name="Abe K."/>
            <person name="Gomi K."/>
            <person name="Horiuchi H."/>
            <person name="Kitamoto K."/>
            <person name="Kobayashi T."/>
            <person name="Takeuchi M."/>
            <person name="Denning D.W."/>
            <person name="Galagan J.E."/>
            <person name="Nierman W.C."/>
            <person name="Yu J."/>
            <person name="Archer D.B."/>
            <person name="Bennett J.W."/>
            <person name="Bhatnagar D."/>
            <person name="Cleveland T.E."/>
            <person name="Fedorova N.D."/>
            <person name="Gotoh O."/>
            <person name="Horikawa H."/>
            <person name="Hosoyama A."/>
            <person name="Ichinomiya M."/>
            <person name="Igarashi R."/>
            <person name="Iwashita K."/>
            <person name="Juvvadi P.R."/>
            <person name="Kato M."/>
            <person name="Kato Y."/>
            <person name="Kin T."/>
            <person name="Kokubun A."/>
            <person name="Maeda H."/>
            <person name="Maeyama N."/>
            <person name="Maruyama J."/>
            <person name="Nagasaki H."/>
            <person name="Nakajima T."/>
            <person name="Oda K."/>
            <person name="Okada K."/>
            <person name="Paulsen I."/>
            <person name="Sakamoto K."/>
            <person name="Sawano T."/>
            <person name="Takahashi M."/>
            <person name="Takase K."/>
            <person name="Terabayashi Y."/>
            <person name="Wortman J."/>
            <person name="Yamada O."/>
            <person name="Yamagata Y."/>
            <person name="Anazawa H."/>
            <person name="Hata Y."/>
            <person name="Koide Y."/>
            <person name="Komori T."/>
            <person name="Koyama Y."/>
            <person name="Minetoki T."/>
            <person name="Suharnan S."/>
            <person name="Tanaka A."/>
            <person name="Isono K."/>
            <person name="Kuhara S."/>
            <person name="Ogasawara N."/>
            <person name="Kikuchi H."/>
        </authorList>
    </citation>
    <scope>NUCLEOTIDE SEQUENCE [LARGE SCALE GENOMIC DNA]</scope>
    <source>
        <strain evidence="4">ATCC 42149 / RIB 40</strain>
    </source>
</reference>
<accession>Q2UAC4</accession>
<dbReference type="PANTHER" id="PTHR22953:SF145">
    <property type="entry name" value="PURPLE ACID PHOSPHATASE"/>
    <property type="match status" value="1"/>
</dbReference>
<dbReference type="InterPro" id="IPR029052">
    <property type="entry name" value="Metallo-depent_PP-like"/>
</dbReference>
<keyword evidence="1" id="KW-0732">Signal</keyword>
<proteinExistence type="predicted"/>
<evidence type="ECO:0000313" key="3">
    <source>
        <dbReference type="EMBL" id="BAE61491.1"/>
    </source>
</evidence>
<evidence type="ECO:0000259" key="2">
    <source>
        <dbReference type="Pfam" id="PF14008"/>
    </source>
</evidence>
<dbReference type="GO" id="GO:0003993">
    <property type="term" value="F:acid phosphatase activity"/>
    <property type="evidence" value="ECO:0007669"/>
    <property type="project" value="InterPro"/>
</dbReference>
<dbReference type="AlphaFoldDB" id="Q2UAC4"/>
<organism evidence="3 4">
    <name type="scientific">Aspergillus oryzae (strain ATCC 42149 / RIB 40)</name>
    <name type="common">Yellow koji mold</name>
    <dbReference type="NCBI Taxonomy" id="510516"/>
    <lineage>
        <taxon>Eukaryota</taxon>
        <taxon>Fungi</taxon>
        <taxon>Dikarya</taxon>
        <taxon>Ascomycota</taxon>
        <taxon>Pezizomycotina</taxon>
        <taxon>Eurotiomycetes</taxon>
        <taxon>Eurotiomycetidae</taxon>
        <taxon>Eurotiales</taxon>
        <taxon>Aspergillaceae</taxon>
        <taxon>Aspergillus</taxon>
        <taxon>Aspergillus subgen. Circumdati</taxon>
    </lineage>
</organism>
<dbReference type="InterPro" id="IPR039331">
    <property type="entry name" value="PAPs-like"/>
</dbReference>
<dbReference type="KEGG" id="aor:AO090102000448"/>
<dbReference type="Pfam" id="PF14008">
    <property type="entry name" value="Metallophos_C"/>
    <property type="match status" value="1"/>
</dbReference>
<dbReference type="PANTHER" id="PTHR22953">
    <property type="entry name" value="ACID PHOSPHATASE RELATED"/>
    <property type="match status" value="1"/>
</dbReference>
<feature type="domain" description="Purple acid phosphatase C-terminal" evidence="2">
    <location>
        <begin position="177"/>
        <end position="200"/>
    </location>
</feature>
<gene>
    <name evidence="3" type="ORF">AO090102000448</name>
</gene>
<dbReference type="InterPro" id="IPR025733">
    <property type="entry name" value="PAPs_C"/>
</dbReference>
<keyword evidence="4" id="KW-1185">Reference proteome</keyword>
<protein>
    <submittedName>
        <fullName evidence="3">DNA, SC102</fullName>
    </submittedName>
</protein>
<dbReference type="EMBL" id="BA000052">
    <property type="protein sequence ID" value="BAE61491.1"/>
    <property type="molecule type" value="Genomic_DNA"/>
</dbReference>
<dbReference type="Proteomes" id="UP000006564">
    <property type="component" value="Chromosome 4"/>
</dbReference>
<evidence type="ECO:0000313" key="4">
    <source>
        <dbReference type="Proteomes" id="UP000006564"/>
    </source>
</evidence>